<protein>
    <submittedName>
        <fullName evidence="1">Uncharacterized protein</fullName>
    </submittedName>
</protein>
<comment type="caution">
    <text evidence="1">The sequence shown here is derived from an EMBL/GenBank/DDBJ whole genome shotgun (WGS) entry which is preliminary data.</text>
</comment>
<gene>
    <name evidence="1" type="ORF">A2419_03565</name>
</gene>
<organism evidence="1 2">
    <name type="scientific">Candidatus Adlerbacteria bacterium RIFOXYC1_FULL_48_26</name>
    <dbReference type="NCBI Taxonomy" id="1797247"/>
    <lineage>
        <taxon>Bacteria</taxon>
        <taxon>Candidatus Adleribacteriota</taxon>
    </lineage>
</organism>
<dbReference type="AlphaFoldDB" id="A0A1F4Y6C5"/>
<reference evidence="1 2" key="1">
    <citation type="journal article" date="2016" name="Nat. Commun.">
        <title>Thousands of microbial genomes shed light on interconnected biogeochemical processes in an aquifer system.</title>
        <authorList>
            <person name="Anantharaman K."/>
            <person name="Brown C.T."/>
            <person name="Hug L.A."/>
            <person name="Sharon I."/>
            <person name="Castelle C.J."/>
            <person name="Probst A.J."/>
            <person name="Thomas B.C."/>
            <person name="Singh A."/>
            <person name="Wilkins M.J."/>
            <person name="Karaoz U."/>
            <person name="Brodie E.L."/>
            <person name="Williams K.H."/>
            <person name="Hubbard S.S."/>
            <person name="Banfield J.F."/>
        </authorList>
    </citation>
    <scope>NUCLEOTIDE SEQUENCE [LARGE SCALE GENOMIC DNA]</scope>
</reference>
<evidence type="ECO:0000313" key="2">
    <source>
        <dbReference type="Proteomes" id="UP000176568"/>
    </source>
</evidence>
<dbReference type="Proteomes" id="UP000176568">
    <property type="component" value="Unassembled WGS sequence"/>
</dbReference>
<accession>A0A1F4Y6C5</accession>
<proteinExistence type="predicted"/>
<evidence type="ECO:0000313" key="1">
    <source>
        <dbReference type="EMBL" id="OGC88823.1"/>
    </source>
</evidence>
<dbReference type="EMBL" id="MEXB01000003">
    <property type="protein sequence ID" value="OGC88823.1"/>
    <property type="molecule type" value="Genomic_DNA"/>
</dbReference>
<name>A0A1F4Y6C5_9BACT</name>
<dbReference type="STRING" id="1797247.A2419_03565"/>
<sequence>MSHHAKNPSGASQFILLLLAIPIVLATGLQLGKKFSLAGHLFKSVWKRFKGPENVGIEELPELLDEGDFQVRYPSPVSQDVFNARVFNGVVEITYSVHWAHGQGNVEIVWLTHKGKSGMRFTLIQNHMTEFCRGTSSGNRILWDHDAKALGEFMISLRALVGVVLRKS</sequence>